<reference evidence="1 2" key="1">
    <citation type="submission" date="2013-11" db="EMBL/GenBank/DDBJ databases">
        <title>The Genome Sequence of Phytophthora parasitica P1976.</title>
        <authorList>
            <consortium name="The Broad Institute Genomics Platform"/>
            <person name="Russ C."/>
            <person name="Tyler B."/>
            <person name="Panabieres F."/>
            <person name="Shan W."/>
            <person name="Tripathy S."/>
            <person name="Grunwald N."/>
            <person name="Machado M."/>
            <person name="Johnson C.S."/>
            <person name="Walker B."/>
            <person name="Young S."/>
            <person name="Zeng Q."/>
            <person name="Gargeya S."/>
            <person name="Fitzgerald M."/>
            <person name="Haas B."/>
            <person name="Abouelleil A."/>
            <person name="Allen A.W."/>
            <person name="Alvarado L."/>
            <person name="Arachchi H.M."/>
            <person name="Berlin A.M."/>
            <person name="Chapman S.B."/>
            <person name="Gainer-Dewar J."/>
            <person name="Goldberg J."/>
            <person name="Griggs A."/>
            <person name="Gujja S."/>
            <person name="Hansen M."/>
            <person name="Howarth C."/>
            <person name="Imamovic A."/>
            <person name="Ireland A."/>
            <person name="Larimer J."/>
            <person name="McCowan C."/>
            <person name="Murphy C."/>
            <person name="Pearson M."/>
            <person name="Poon T.W."/>
            <person name="Priest M."/>
            <person name="Roberts A."/>
            <person name="Saif S."/>
            <person name="Shea T."/>
            <person name="Sisk P."/>
            <person name="Sykes S."/>
            <person name="Wortman J."/>
            <person name="Nusbaum C."/>
            <person name="Birren B."/>
        </authorList>
    </citation>
    <scope>NUCLEOTIDE SEQUENCE [LARGE SCALE GENOMIC DNA]</scope>
    <source>
        <strain evidence="1 2">P1976</strain>
    </source>
</reference>
<sequence length="94" mass="10701">MDKNLGNCSILPVSRALVTEYYDKTIMRGDSMGTGDVNNGGEERVYSFSRIANGKKKYIKFIVLRTFLWGERECVMPMEFASRLEGRNNRVVGL</sequence>
<accession>A0A081B019</accession>
<comment type="caution">
    <text evidence="1">The sequence shown here is derived from an EMBL/GenBank/DDBJ whole genome shotgun (WGS) entry which is preliminary data.</text>
</comment>
<dbReference type="Proteomes" id="UP000028582">
    <property type="component" value="Unassembled WGS sequence"/>
</dbReference>
<dbReference type="AlphaFoldDB" id="A0A081B019"/>
<proteinExistence type="predicted"/>
<dbReference type="EMBL" id="ANJA01000299">
    <property type="protein sequence ID" value="ETO84480.1"/>
    <property type="molecule type" value="Genomic_DNA"/>
</dbReference>
<organism evidence="1 2">
    <name type="scientific">Phytophthora nicotianae P1976</name>
    <dbReference type="NCBI Taxonomy" id="1317066"/>
    <lineage>
        <taxon>Eukaryota</taxon>
        <taxon>Sar</taxon>
        <taxon>Stramenopiles</taxon>
        <taxon>Oomycota</taxon>
        <taxon>Peronosporomycetes</taxon>
        <taxon>Peronosporales</taxon>
        <taxon>Peronosporaceae</taxon>
        <taxon>Phytophthora</taxon>
    </lineage>
</organism>
<evidence type="ECO:0000313" key="1">
    <source>
        <dbReference type="EMBL" id="ETO84480.1"/>
    </source>
</evidence>
<name>A0A081B019_PHYNI</name>
<protein>
    <submittedName>
        <fullName evidence="1">Uncharacterized protein</fullName>
    </submittedName>
</protein>
<evidence type="ECO:0000313" key="2">
    <source>
        <dbReference type="Proteomes" id="UP000028582"/>
    </source>
</evidence>
<gene>
    <name evidence="1" type="ORF">F444_01622</name>
</gene>